<proteinExistence type="predicted"/>
<protein>
    <submittedName>
        <fullName evidence="2">Beta-lactamase class A</fullName>
    </submittedName>
</protein>
<evidence type="ECO:0000313" key="2">
    <source>
        <dbReference type="EMBL" id="MDQ0369458.1"/>
    </source>
</evidence>
<keyword evidence="3" id="KW-1185">Reference proteome</keyword>
<accession>A0AAE3W434</accession>
<organism evidence="2 3">
    <name type="scientific">Catenuloplanes indicus</name>
    <dbReference type="NCBI Taxonomy" id="137267"/>
    <lineage>
        <taxon>Bacteria</taxon>
        <taxon>Bacillati</taxon>
        <taxon>Actinomycetota</taxon>
        <taxon>Actinomycetes</taxon>
        <taxon>Micromonosporales</taxon>
        <taxon>Micromonosporaceae</taxon>
        <taxon>Catenuloplanes</taxon>
    </lineage>
</organism>
<sequence>MPRIPLPFALLTAAVVAVVTGSVLTLPVRPGDGTPAAEAEPRVTADPRTEARRAWDARAAELTVALAAESAGVAVIDNRTGFTYGHLGGAAFESASVAKVGILAAVLLLAQDQGRELTAAENRLATRMIGVSDNDAATALYAEIGAAAGLGAAVARLGLTGTVPDESWGLTRTTPADQARLISALLVPDSAEGAFSDYSRQVAETLMTSIDADQDWGVSAAATPGERAALKNGWLSRDTEDGTWIVNSAGRITGGTADLTLVVLSHGNAGYRVGVDRVEKVAMLTRATLAV</sequence>
<dbReference type="PANTHER" id="PTHR35333:SF3">
    <property type="entry name" value="BETA-LACTAMASE-TYPE TRANSPEPTIDASE FOLD CONTAINING PROTEIN"/>
    <property type="match status" value="1"/>
</dbReference>
<dbReference type="Proteomes" id="UP001240236">
    <property type="component" value="Unassembled WGS sequence"/>
</dbReference>
<dbReference type="InterPro" id="IPR012338">
    <property type="entry name" value="Beta-lactam/transpept-like"/>
</dbReference>
<dbReference type="GO" id="GO:0008800">
    <property type="term" value="F:beta-lactamase activity"/>
    <property type="evidence" value="ECO:0007669"/>
    <property type="project" value="InterPro"/>
</dbReference>
<dbReference type="Pfam" id="PF13354">
    <property type="entry name" value="Beta-lactamase2"/>
    <property type="match status" value="1"/>
</dbReference>
<dbReference type="InterPro" id="IPR000871">
    <property type="entry name" value="Beta-lactam_class-A"/>
</dbReference>
<dbReference type="InterPro" id="IPR045155">
    <property type="entry name" value="Beta-lactam_cat"/>
</dbReference>
<comment type="caution">
    <text evidence="2">The sequence shown here is derived from an EMBL/GenBank/DDBJ whole genome shotgun (WGS) entry which is preliminary data.</text>
</comment>
<evidence type="ECO:0000259" key="1">
    <source>
        <dbReference type="Pfam" id="PF13354"/>
    </source>
</evidence>
<dbReference type="GO" id="GO:0030655">
    <property type="term" value="P:beta-lactam antibiotic catabolic process"/>
    <property type="evidence" value="ECO:0007669"/>
    <property type="project" value="InterPro"/>
</dbReference>
<evidence type="ECO:0000313" key="3">
    <source>
        <dbReference type="Proteomes" id="UP001240236"/>
    </source>
</evidence>
<dbReference type="GO" id="GO:0046677">
    <property type="term" value="P:response to antibiotic"/>
    <property type="evidence" value="ECO:0007669"/>
    <property type="project" value="InterPro"/>
</dbReference>
<name>A0AAE3W434_9ACTN</name>
<gene>
    <name evidence="2" type="ORF">J2S42_006127</name>
</gene>
<dbReference type="PANTHER" id="PTHR35333">
    <property type="entry name" value="BETA-LACTAMASE"/>
    <property type="match status" value="1"/>
</dbReference>
<reference evidence="2 3" key="1">
    <citation type="submission" date="2023-07" db="EMBL/GenBank/DDBJ databases">
        <title>Sequencing the genomes of 1000 actinobacteria strains.</title>
        <authorList>
            <person name="Klenk H.-P."/>
        </authorList>
    </citation>
    <scope>NUCLEOTIDE SEQUENCE [LARGE SCALE GENOMIC DNA]</scope>
    <source>
        <strain evidence="2 3">DSM 44709</strain>
    </source>
</reference>
<dbReference type="AlphaFoldDB" id="A0AAE3W434"/>
<dbReference type="SUPFAM" id="SSF56601">
    <property type="entry name" value="beta-lactamase/transpeptidase-like"/>
    <property type="match status" value="1"/>
</dbReference>
<feature type="domain" description="Beta-lactamase class A catalytic" evidence="1">
    <location>
        <begin position="123"/>
        <end position="236"/>
    </location>
</feature>
<dbReference type="EMBL" id="JAUSUZ010000001">
    <property type="protein sequence ID" value="MDQ0369458.1"/>
    <property type="molecule type" value="Genomic_DNA"/>
</dbReference>
<dbReference type="Gene3D" id="3.40.710.10">
    <property type="entry name" value="DD-peptidase/beta-lactamase superfamily"/>
    <property type="match status" value="1"/>
</dbReference>
<dbReference type="RefSeq" id="WP_307244702.1">
    <property type="nucleotide sequence ID" value="NZ_JAUSUZ010000001.1"/>
</dbReference>